<reference evidence="9 10" key="1">
    <citation type="submission" date="2024-10" db="EMBL/GenBank/DDBJ databases">
        <authorList>
            <person name="Kim D."/>
        </authorList>
    </citation>
    <scope>NUCLEOTIDE SEQUENCE [LARGE SCALE GENOMIC DNA]</scope>
    <source>
        <strain evidence="9">BH-2024</strain>
    </source>
</reference>
<dbReference type="SUPFAM" id="SSF46785">
    <property type="entry name" value="Winged helix' DNA-binding domain"/>
    <property type="match status" value="1"/>
</dbReference>
<evidence type="ECO:0000256" key="2">
    <source>
        <dbReference type="ARBA" id="ARBA00004286"/>
    </source>
</evidence>
<feature type="region of interest" description="Disordered" evidence="7">
    <location>
        <begin position="60"/>
        <end position="144"/>
    </location>
</feature>
<dbReference type="CDD" id="cd00073">
    <property type="entry name" value="H15"/>
    <property type="match status" value="1"/>
</dbReference>
<evidence type="ECO:0000256" key="3">
    <source>
        <dbReference type="ARBA" id="ARBA00022454"/>
    </source>
</evidence>
<keyword evidence="10" id="KW-1185">Reference proteome</keyword>
<dbReference type="PANTHER" id="PTHR11467">
    <property type="entry name" value="HISTONE H1"/>
    <property type="match status" value="1"/>
</dbReference>
<protein>
    <recommendedName>
        <fullName evidence="8">H15 domain-containing protein</fullName>
    </recommendedName>
</protein>
<keyword evidence="6" id="KW-0539">Nucleus</keyword>
<dbReference type="FunFam" id="1.10.10.10:FF:000140">
    <property type="entry name" value="Histone H1.0"/>
    <property type="match status" value="1"/>
</dbReference>
<keyword evidence="4" id="KW-0007">Acetylation</keyword>
<keyword evidence="5" id="KW-0238">DNA-binding</keyword>
<keyword evidence="3" id="KW-0158">Chromosome</keyword>
<evidence type="ECO:0000313" key="9">
    <source>
        <dbReference type="EMBL" id="KAL3086830.1"/>
    </source>
</evidence>
<feature type="compositionally biased region" description="Basic residues" evidence="7">
    <location>
        <begin position="199"/>
        <end position="240"/>
    </location>
</feature>
<dbReference type="InterPro" id="IPR036390">
    <property type="entry name" value="WH_DNA-bd_sf"/>
</dbReference>
<dbReference type="PROSITE" id="PS51504">
    <property type="entry name" value="H15"/>
    <property type="match status" value="1"/>
</dbReference>
<dbReference type="GO" id="GO:0005694">
    <property type="term" value="C:chromosome"/>
    <property type="evidence" value="ECO:0007669"/>
    <property type="project" value="UniProtKB-SubCell"/>
</dbReference>
<evidence type="ECO:0000256" key="7">
    <source>
        <dbReference type="SAM" id="MobiDB-lite"/>
    </source>
</evidence>
<feature type="region of interest" description="Disordered" evidence="7">
    <location>
        <begin position="164"/>
        <end position="251"/>
    </location>
</feature>
<comment type="caution">
    <text evidence="9">The sequence shown here is derived from an EMBL/GenBank/DDBJ whole genome shotgun (WGS) entry which is preliminary data.</text>
</comment>
<feature type="compositionally biased region" description="Low complexity" evidence="7">
    <location>
        <begin position="188"/>
        <end position="198"/>
    </location>
</feature>
<name>A0ABD2J8A4_9BILA</name>
<dbReference type="AlphaFoldDB" id="A0ABD2J8A4"/>
<evidence type="ECO:0000256" key="6">
    <source>
        <dbReference type="ARBA" id="ARBA00023242"/>
    </source>
</evidence>
<feature type="region of interest" description="Disordered" evidence="7">
    <location>
        <begin position="313"/>
        <end position="453"/>
    </location>
</feature>
<dbReference type="GO" id="GO:0003677">
    <property type="term" value="F:DNA binding"/>
    <property type="evidence" value="ECO:0007669"/>
    <property type="project" value="UniProtKB-KW"/>
</dbReference>
<gene>
    <name evidence="9" type="ORF">niasHT_035956</name>
</gene>
<proteinExistence type="predicted"/>
<dbReference type="Gene3D" id="1.10.10.10">
    <property type="entry name" value="Winged helix-like DNA-binding domain superfamily/Winged helix DNA-binding domain"/>
    <property type="match status" value="1"/>
</dbReference>
<evidence type="ECO:0000256" key="4">
    <source>
        <dbReference type="ARBA" id="ARBA00022990"/>
    </source>
</evidence>
<dbReference type="InterPro" id="IPR005818">
    <property type="entry name" value="Histone_H1/H5_H15"/>
</dbReference>
<comment type="subcellular location">
    <subcellularLocation>
        <location evidence="2">Chromosome</location>
    </subcellularLocation>
    <subcellularLocation>
        <location evidence="1">Nucleus</location>
    </subcellularLocation>
</comment>
<feature type="compositionally biased region" description="Low complexity" evidence="7">
    <location>
        <begin position="164"/>
        <end position="177"/>
    </location>
</feature>
<sequence length="453" mass="49032">MAAPKWPAPKKLAPKKPRAKIPAPKWPRQNGRAKVTPTQYELGFIRKTIAAGRLRGEKLTARKCPKGGGPCELAPPAKRREHKTPPSPNTQTKQMRIFLFLRPNGRAKKRRQLQREGRRIKRERAKHWGHREREREAADGAKRREGVTSWICSLSIAYKQPIDSSSKMSSAPSIASPTLQAPASSQQTPKKSLTPTKASKSKSLKTAKPKAMKASKPKLPKASKPKSPKVFKSKAPKVKTAKAPSNHPPYSSMIKKAIAELKEKKGSSRTAILKYLMSHYQLGENATKINSSLKLGLKRGVVSGELKQVKGIGASGSFRLGGSDSTPKTSDVKKSPKKRIAAKKPSVMKATPKKAKKATPKKSPAAKKAKPTAAAKPEVPLPVSPAVTKSKTAKTLKKSVPKKSKMAKRSPKIAKKPKTPKKAVGGAKTSRKVKKVVASKSVKKDVGAETAAS</sequence>
<dbReference type="EMBL" id="JBICBT010001031">
    <property type="protein sequence ID" value="KAL3086830.1"/>
    <property type="molecule type" value="Genomic_DNA"/>
</dbReference>
<feature type="compositionally biased region" description="Low complexity" evidence="7">
    <location>
        <begin position="1"/>
        <end position="11"/>
    </location>
</feature>
<feature type="region of interest" description="Disordered" evidence="7">
    <location>
        <begin position="1"/>
        <end position="38"/>
    </location>
</feature>
<feature type="domain" description="H15" evidence="8">
    <location>
        <begin position="246"/>
        <end position="322"/>
    </location>
</feature>
<dbReference type="Proteomes" id="UP001620626">
    <property type="component" value="Unassembled WGS sequence"/>
</dbReference>
<feature type="compositionally biased region" description="Basic residues" evidence="7">
    <location>
        <begin position="351"/>
        <end position="370"/>
    </location>
</feature>
<feature type="compositionally biased region" description="Polar residues" evidence="7">
    <location>
        <begin position="178"/>
        <end position="187"/>
    </location>
</feature>
<evidence type="ECO:0000256" key="1">
    <source>
        <dbReference type="ARBA" id="ARBA00004123"/>
    </source>
</evidence>
<evidence type="ECO:0000256" key="5">
    <source>
        <dbReference type="ARBA" id="ARBA00023125"/>
    </source>
</evidence>
<dbReference type="PRINTS" id="PR00624">
    <property type="entry name" value="HISTONEH5"/>
</dbReference>
<accession>A0ABD2J8A4</accession>
<feature type="compositionally biased region" description="Basic residues" evidence="7">
    <location>
        <begin position="391"/>
        <end position="421"/>
    </location>
</feature>
<dbReference type="SMART" id="SM00526">
    <property type="entry name" value="H15"/>
    <property type="match status" value="1"/>
</dbReference>
<dbReference type="GO" id="GO:0005634">
    <property type="term" value="C:nucleus"/>
    <property type="evidence" value="ECO:0007669"/>
    <property type="project" value="UniProtKB-SubCell"/>
</dbReference>
<evidence type="ECO:0000259" key="8">
    <source>
        <dbReference type="PROSITE" id="PS51504"/>
    </source>
</evidence>
<feature type="compositionally biased region" description="Basic residues" evidence="7">
    <location>
        <begin position="105"/>
        <end position="130"/>
    </location>
</feature>
<dbReference type="Pfam" id="PF00538">
    <property type="entry name" value="Linker_histone"/>
    <property type="match status" value="1"/>
</dbReference>
<organism evidence="9 10">
    <name type="scientific">Heterodera trifolii</name>
    <dbReference type="NCBI Taxonomy" id="157864"/>
    <lineage>
        <taxon>Eukaryota</taxon>
        <taxon>Metazoa</taxon>
        <taxon>Ecdysozoa</taxon>
        <taxon>Nematoda</taxon>
        <taxon>Chromadorea</taxon>
        <taxon>Rhabditida</taxon>
        <taxon>Tylenchina</taxon>
        <taxon>Tylenchomorpha</taxon>
        <taxon>Tylenchoidea</taxon>
        <taxon>Heteroderidae</taxon>
        <taxon>Heteroderinae</taxon>
        <taxon>Heterodera</taxon>
    </lineage>
</organism>
<dbReference type="InterPro" id="IPR005819">
    <property type="entry name" value="H1/H5"/>
</dbReference>
<dbReference type="InterPro" id="IPR036388">
    <property type="entry name" value="WH-like_DNA-bd_sf"/>
</dbReference>
<evidence type="ECO:0000313" key="10">
    <source>
        <dbReference type="Proteomes" id="UP001620626"/>
    </source>
</evidence>
<dbReference type="PANTHER" id="PTHR11467:SF36">
    <property type="entry name" value="HISTONE 24-RELATED"/>
    <property type="match status" value="1"/>
</dbReference>
<feature type="compositionally biased region" description="Basic and acidic residues" evidence="7">
    <location>
        <begin position="131"/>
        <end position="144"/>
    </location>
</feature>